<feature type="domain" description="EamA" evidence="9">
    <location>
        <begin position="169"/>
        <end position="299"/>
    </location>
</feature>
<dbReference type="InterPro" id="IPR037185">
    <property type="entry name" value="EmrE-like"/>
</dbReference>
<gene>
    <name evidence="10" type="ORF">F0L17_25680</name>
</gene>
<dbReference type="Proteomes" id="UP000473014">
    <property type="component" value="Unassembled WGS sequence"/>
</dbReference>
<feature type="region of interest" description="Disordered" evidence="7">
    <location>
        <begin position="304"/>
        <end position="332"/>
    </location>
</feature>
<feature type="transmembrane region" description="Helical" evidence="8">
    <location>
        <begin position="95"/>
        <end position="113"/>
    </location>
</feature>
<feature type="transmembrane region" description="Helical" evidence="8">
    <location>
        <begin position="65"/>
        <end position="83"/>
    </location>
</feature>
<dbReference type="InterPro" id="IPR051258">
    <property type="entry name" value="Diverse_Substrate_Transporter"/>
</dbReference>
<comment type="similarity">
    <text evidence="2">Belongs to the EamA transporter family.</text>
</comment>
<feature type="transmembrane region" description="Helical" evidence="8">
    <location>
        <begin position="199"/>
        <end position="217"/>
    </location>
</feature>
<name>A0A6G2BJG8_9ACTN</name>
<comment type="subcellular location">
    <subcellularLocation>
        <location evidence="1">Cell membrane</location>
        <topology evidence="1">Multi-pass membrane protein</topology>
    </subcellularLocation>
</comment>
<keyword evidence="3" id="KW-1003">Cell membrane</keyword>
<keyword evidence="11" id="KW-1185">Reference proteome</keyword>
<feature type="transmembrane region" description="Helical" evidence="8">
    <location>
        <begin position="144"/>
        <end position="162"/>
    </location>
</feature>
<organism evidence="10 11">
    <name type="scientific">Streptomyces taklimakanensis</name>
    <dbReference type="NCBI Taxonomy" id="2569853"/>
    <lineage>
        <taxon>Bacteria</taxon>
        <taxon>Bacillati</taxon>
        <taxon>Actinomycetota</taxon>
        <taxon>Actinomycetes</taxon>
        <taxon>Kitasatosporales</taxon>
        <taxon>Streptomycetaceae</taxon>
        <taxon>Streptomyces</taxon>
    </lineage>
</organism>
<evidence type="ECO:0000313" key="10">
    <source>
        <dbReference type="EMBL" id="MTE22431.1"/>
    </source>
</evidence>
<accession>A0A6G2BJG8</accession>
<evidence type="ECO:0000256" key="2">
    <source>
        <dbReference type="ARBA" id="ARBA00007362"/>
    </source>
</evidence>
<dbReference type="AlphaFoldDB" id="A0A6G2BJG8"/>
<feature type="transmembrane region" description="Helical" evidence="8">
    <location>
        <begin position="119"/>
        <end position="137"/>
    </location>
</feature>
<feature type="transmembrane region" description="Helical" evidence="8">
    <location>
        <begin position="229"/>
        <end position="247"/>
    </location>
</feature>
<feature type="compositionally biased region" description="Polar residues" evidence="7">
    <location>
        <begin position="310"/>
        <end position="324"/>
    </location>
</feature>
<dbReference type="OrthoDB" id="9815120at2"/>
<dbReference type="Gene3D" id="1.10.3730.20">
    <property type="match status" value="1"/>
</dbReference>
<dbReference type="PANTHER" id="PTHR42920">
    <property type="entry name" value="OS03G0707200 PROTEIN-RELATED"/>
    <property type="match status" value="1"/>
</dbReference>
<evidence type="ECO:0000256" key="7">
    <source>
        <dbReference type="SAM" id="MobiDB-lite"/>
    </source>
</evidence>
<dbReference type="GO" id="GO:0005886">
    <property type="term" value="C:plasma membrane"/>
    <property type="evidence" value="ECO:0007669"/>
    <property type="project" value="UniProtKB-SubCell"/>
</dbReference>
<evidence type="ECO:0000256" key="1">
    <source>
        <dbReference type="ARBA" id="ARBA00004651"/>
    </source>
</evidence>
<evidence type="ECO:0000256" key="8">
    <source>
        <dbReference type="SAM" id="Phobius"/>
    </source>
</evidence>
<evidence type="ECO:0000256" key="5">
    <source>
        <dbReference type="ARBA" id="ARBA00022989"/>
    </source>
</evidence>
<evidence type="ECO:0000256" key="6">
    <source>
        <dbReference type="ARBA" id="ARBA00023136"/>
    </source>
</evidence>
<sequence>MEENLVRSPADPASGRASPAEDSGPAGHRVARSVPAPLLVLTSVVSVQTGQAIGKGLFGAAGGPWGVVAIRLTFAALLLLAWWRPRLPRERTDVVLILAFGTAIAGMNLGYLAMKYMPLGVAMTIQLMGPLVVSLCAARRMVHLLWGLLAVTGLVLFTSPGTADAPPAIGLLFAVGSAISMGSYLLLSKRTGARMSGGQPLALAVAWAAVLTLPFGVLDSGSRMLEAGVLWVGLAVAVLSAAVPYSLELAALRHLPARTVGVLQSLEPVAAGIAGLLLLGEHLGGHQWLAIVCISAASAGTVATHETPPATHSGTRSRKTSGVTSDRGKVRR</sequence>
<keyword evidence="5 8" id="KW-1133">Transmembrane helix</keyword>
<evidence type="ECO:0000256" key="3">
    <source>
        <dbReference type="ARBA" id="ARBA00022475"/>
    </source>
</evidence>
<comment type="caution">
    <text evidence="10">The sequence shown here is derived from an EMBL/GenBank/DDBJ whole genome shotgun (WGS) entry which is preliminary data.</text>
</comment>
<protein>
    <submittedName>
        <fullName evidence="10">EamA family transporter</fullName>
    </submittedName>
</protein>
<feature type="region of interest" description="Disordered" evidence="7">
    <location>
        <begin position="1"/>
        <end position="28"/>
    </location>
</feature>
<evidence type="ECO:0000313" key="11">
    <source>
        <dbReference type="Proteomes" id="UP000473014"/>
    </source>
</evidence>
<dbReference type="EMBL" id="WIXO01000001">
    <property type="protein sequence ID" value="MTE22431.1"/>
    <property type="molecule type" value="Genomic_DNA"/>
</dbReference>
<dbReference type="Pfam" id="PF00892">
    <property type="entry name" value="EamA"/>
    <property type="match status" value="1"/>
</dbReference>
<dbReference type="PANTHER" id="PTHR42920:SF24">
    <property type="entry name" value="AROMATIC AMINO ACID EXPORTER YDDG"/>
    <property type="match status" value="1"/>
</dbReference>
<dbReference type="InterPro" id="IPR000620">
    <property type="entry name" value="EamA_dom"/>
</dbReference>
<reference evidence="10 11" key="1">
    <citation type="submission" date="2019-11" db="EMBL/GenBank/DDBJ databases">
        <authorList>
            <person name="Yuan L."/>
        </authorList>
    </citation>
    <scope>NUCLEOTIDE SEQUENCE [LARGE SCALE GENOMIC DNA]</scope>
    <source>
        <strain evidence="10 11">TRM43335</strain>
    </source>
</reference>
<evidence type="ECO:0000259" key="9">
    <source>
        <dbReference type="Pfam" id="PF00892"/>
    </source>
</evidence>
<dbReference type="SUPFAM" id="SSF103481">
    <property type="entry name" value="Multidrug resistance efflux transporter EmrE"/>
    <property type="match status" value="2"/>
</dbReference>
<proteinExistence type="inferred from homology"/>
<feature type="transmembrane region" description="Helical" evidence="8">
    <location>
        <begin position="168"/>
        <end position="187"/>
    </location>
</feature>
<evidence type="ECO:0000256" key="4">
    <source>
        <dbReference type="ARBA" id="ARBA00022692"/>
    </source>
</evidence>
<keyword evidence="4 8" id="KW-0812">Transmembrane</keyword>
<keyword evidence="6 8" id="KW-0472">Membrane</keyword>